<dbReference type="PANTHER" id="PTHR16062:SF21">
    <property type="entry name" value="CHROMATIN STRUCTURE-REMODELING COMPLEX SUBUNIT RSC1-RELATED"/>
    <property type="match status" value="1"/>
</dbReference>
<keyword evidence="6" id="KW-0804">Transcription</keyword>
<keyword evidence="3" id="KW-0156">Chromatin regulator</keyword>
<dbReference type="GO" id="GO:0006368">
    <property type="term" value="P:transcription elongation by RNA polymerase II"/>
    <property type="evidence" value="ECO:0007669"/>
    <property type="project" value="TreeGrafter"/>
</dbReference>
<dbReference type="Pfam" id="PF01426">
    <property type="entry name" value="BAH"/>
    <property type="match status" value="1"/>
</dbReference>
<accession>A0AAD9FP78</accession>
<dbReference type="SMART" id="SM00439">
    <property type="entry name" value="BAH"/>
    <property type="match status" value="1"/>
</dbReference>
<dbReference type="Gene3D" id="2.30.30.490">
    <property type="match status" value="1"/>
</dbReference>
<evidence type="ECO:0000256" key="5">
    <source>
        <dbReference type="ARBA" id="ARBA00023117"/>
    </source>
</evidence>
<dbReference type="GO" id="GO:0006338">
    <property type="term" value="P:chromatin remodeling"/>
    <property type="evidence" value="ECO:0007669"/>
    <property type="project" value="InterPro"/>
</dbReference>
<dbReference type="GO" id="GO:0016586">
    <property type="term" value="C:RSC-type complex"/>
    <property type="evidence" value="ECO:0007669"/>
    <property type="project" value="InterPro"/>
</dbReference>
<proteinExistence type="predicted"/>
<dbReference type="PANTHER" id="PTHR16062">
    <property type="entry name" value="SWI/SNF-RELATED"/>
    <property type="match status" value="1"/>
</dbReference>
<evidence type="ECO:0000256" key="6">
    <source>
        <dbReference type="ARBA" id="ARBA00023163"/>
    </source>
</evidence>
<dbReference type="InterPro" id="IPR036427">
    <property type="entry name" value="Bromodomain-like_sf"/>
</dbReference>
<dbReference type="PROSITE" id="PS51038">
    <property type="entry name" value="BAH"/>
    <property type="match status" value="1"/>
</dbReference>
<dbReference type="GO" id="GO:0003682">
    <property type="term" value="F:chromatin binding"/>
    <property type="evidence" value="ECO:0007669"/>
    <property type="project" value="InterPro"/>
</dbReference>
<keyword evidence="5" id="KW-0103">Bromodomain</keyword>
<dbReference type="EMBL" id="JAODAN010000007">
    <property type="protein sequence ID" value="KAK1923216.1"/>
    <property type="molecule type" value="Genomic_DNA"/>
</dbReference>
<dbReference type="AlphaFoldDB" id="A0AAD9FP78"/>
<organism evidence="10 11">
    <name type="scientific">Papiliotrema laurentii</name>
    <name type="common">Cryptococcus laurentii</name>
    <dbReference type="NCBI Taxonomy" id="5418"/>
    <lineage>
        <taxon>Eukaryota</taxon>
        <taxon>Fungi</taxon>
        <taxon>Dikarya</taxon>
        <taxon>Basidiomycota</taxon>
        <taxon>Agaricomycotina</taxon>
        <taxon>Tremellomycetes</taxon>
        <taxon>Tremellales</taxon>
        <taxon>Rhynchogastremaceae</taxon>
        <taxon>Papiliotrema</taxon>
    </lineage>
</organism>
<dbReference type="Proteomes" id="UP001182556">
    <property type="component" value="Unassembled WGS sequence"/>
</dbReference>
<keyword evidence="7" id="KW-0539">Nucleus</keyword>
<dbReference type="SUPFAM" id="SSF47370">
    <property type="entry name" value="Bromodomain"/>
    <property type="match status" value="1"/>
</dbReference>
<evidence type="ECO:0000313" key="11">
    <source>
        <dbReference type="Proteomes" id="UP001182556"/>
    </source>
</evidence>
<dbReference type="Gene3D" id="1.20.920.10">
    <property type="entry name" value="Bromodomain-like"/>
    <property type="match status" value="1"/>
</dbReference>
<evidence type="ECO:0000256" key="8">
    <source>
        <dbReference type="SAM" id="MobiDB-lite"/>
    </source>
</evidence>
<dbReference type="InterPro" id="IPR001025">
    <property type="entry name" value="BAH_dom"/>
</dbReference>
<evidence type="ECO:0000256" key="1">
    <source>
        <dbReference type="ARBA" id="ARBA00004123"/>
    </source>
</evidence>
<comment type="caution">
    <text evidence="10">The sequence shown here is derived from an EMBL/GenBank/DDBJ whole genome shotgun (WGS) entry which is preliminary data.</text>
</comment>
<gene>
    <name evidence="10" type="ORF">DB88DRAFT_455146</name>
</gene>
<reference evidence="10" key="1">
    <citation type="submission" date="2023-02" db="EMBL/GenBank/DDBJ databases">
        <title>Identification and recombinant expression of a fungal hydrolase from Papiliotrema laurentii that hydrolyzes apple cutin and clears colloidal polyester polyurethane.</title>
        <authorList>
            <consortium name="DOE Joint Genome Institute"/>
            <person name="Roman V.A."/>
            <person name="Bojanowski C."/>
            <person name="Crable B.R."/>
            <person name="Wagner D.N."/>
            <person name="Hung C.S."/>
            <person name="Nadeau L.J."/>
            <person name="Schratz L."/>
            <person name="Haridas S."/>
            <person name="Pangilinan J."/>
            <person name="Lipzen A."/>
            <person name="Na H."/>
            <person name="Yan M."/>
            <person name="Ng V."/>
            <person name="Grigoriev I.V."/>
            <person name="Spatafora J.W."/>
            <person name="Barlow D."/>
            <person name="Biffinger J."/>
            <person name="Kelley-Loughnane N."/>
            <person name="Varaljay V.A."/>
            <person name="Crookes-Goodson W.J."/>
        </authorList>
    </citation>
    <scope>NUCLEOTIDE SEQUENCE</scope>
    <source>
        <strain evidence="10">5307AH</strain>
    </source>
</reference>
<feature type="region of interest" description="Disordered" evidence="8">
    <location>
        <begin position="513"/>
        <end position="542"/>
    </location>
</feature>
<keyword evidence="2" id="KW-0677">Repeat</keyword>
<feature type="compositionally biased region" description="Basic and acidic residues" evidence="8">
    <location>
        <begin position="514"/>
        <end position="540"/>
    </location>
</feature>
<feature type="compositionally biased region" description="Polar residues" evidence="8">
    <location>
        <begin position="391"/>
        <end position="409"/>
    </location>
</feature>
<keyword evidence="4" id="KW-0805">Transcription regulation</keyword>
<name>A0AAD9FP78_PAPLA</name>
<protein>
    <submittedName>
        <fullName evidence="10">Chromatin remodeling-related protein</fullName>
    </submittedName>
</protein>
<feature type="compositionally biased region" description="Pro residues" evidence="8">
    <location>
        <begin position="412"/>
        <end position="433"/>
    </location>
</feature>
<comment type="subcellular location">
    <subcellularLocation>
        <location evidence="1">Nucleus</location>
    </subcellularLocation>
</comment>
<evidence type="ECO:0000256" key="3">
    <source>
        <dbReference type="ARBA" id="ARBA00022853"/>
    </source>
</evidence>
<dbReference type="CDD" id="cd04717">
    <property type="entry name" value="BAH_polybromo"/>
    <property type="match status" value="1"/>
</dbReference>
<evidence type="ECO:0000256" key="4">
    <source>
        <dbReference type="ARBA" id="ARBA00023015"/>
    </source>
</evidence>
<dbReference type="InterPro" id="IPR037382">
    <property type="entry name" value="Rsc/polybromo"/>
</dbReference>
<keyword evidence="11" id="KW-1185">Reference proteome</keyword>
<evidence type="ECO:0000256" key="2">
    <source>
        <dbReference type="ARBA" id="ARBA00022737"/>
    </source>
</evidence>
<evidence type="ECO:0000313" key="10">
    <source>
        <dbReference type="EMBL" id="KAK1923216.1"/>
    </source>
</evidence>
<evidence type="ECO:0000259" key="9">
    <source>
        <dbReference type="PROSITE" id="PS51038"/>
    </source>
</evidence>
<feature type="domain" description="BAH" evidence="9">
    <location>
        <begin position="206"/>
        <end position="329"/>
    </location>
</feature>
<evidence type="ECO:0000256" key="7">
    <source>
        <dbReference type="ARBA" id="ARBA00023242"/>
    </source>
</evidence>
<feature type="region of interest" description="Disordered" evidence="8">
    <location>
        <begin position="388"/>
        <end position="438"/>
    </location>
</feature>
<dbReference type="InterPro" id="IPR043151">
    <property type="entry name" value="BAH_sf"/>
</dbReference>
<sequence>MSDASVIAALDARLPRWEGPQLVLPGPPIEGIPGSGWWGEAGERAQSMSTVMSIINAYDGDVLDKVPVNANIPFLSFSQPIAYGAIRSNAMANRYRSLRDLDLDMARLFEKARRFYAEQTVNYGRVLVLQRLYNALTAPYPLEVSGVPQSSTLFASLPAGPGNARSMHETNQELKAGAADVGYGVTTFRVGTKDRIFTSEARHKGQAYRVGDFVHLINPDDATRPIVGQIFKTFVPTKGHRTHHVTVCWYYRPEQTVHTQDRMFYEREVFKTSHFCDHPVEDIIERISVQFYVKWIRGRSKAPEYYPGWPAYICHSRYNDRLWLTVRIKNWGSCIPDELRQTDFMAVVPYDRQVEPALVKSPFLRGIKGPGFFGEPKGKEEDEILPRDIQGSETRPTLPSRMSETSVTESPMIPPRMPSTPPVPTTPSTPTRPAPITGWSSSRSVVAVLGGPQVMEQVSTRDILSTEIARLFERDPRGQVLWFSGPPLAPGMVKDARPAHSVEYLEYLTRRRRGDSEGAKRRKVIEEPPAHNDDESEHVAEAWWAEGMTSEQFVEKLKSIDA</sequence>